<protein>
    <submittedName>
        <fullName evidence="2">Uncharacterized protein</fullName>
    </submittedName>
</protein>
<evidence type="ECO:0000313" key="2">
    <source>
        <dbReference type="EMBL" id="KAG5181507.1"/>
    </source>
</evidence>
<gene>
    <name evidence="2" type="ORF">JKP88DRAFT_263605</name>
</gene>
<organism evidence="2 3">
    <name type="scientific">Tribonema minus</name>
    <dbReference type="NCBI Taxonomy" id="303371"/>
    <lineage>
        <taxon>Eukaryota</taxon>
        <taxon>Sar</taxon>
        <taxon>Stramenopiles</taxon>
        <taxon>Ochrophyta</taxon>
        <taxon>PX clade</taxon>
        <taxon>Xanthophyceae</taxon>
        <taxon>Tribonematales</taxon>
        <taxon>Tribonemataceae</taxon>
        <taxon>Tribonema</taxon>
    </lineage>
</organism>
<dbReference type="EMBL" id="JAFCMP010000323">
    <property type="protein sequence ID" value="KAG5181507.1"/>
    <property type="molecule type" value="Genomic_DNA"/>
</dbReference>
<accession>A0A835YWS0</accession>
<evidence type="ECO:0000256" key="1">
    <source>
        <dbReference type="SAM" id="MobiDB-lite"/>
    </source>
</evidence>
<proteinExistence type="predicted"/>
<feature type="region of interest" description="Disordered" evidence="1">
    <location>
        <begin position="247"/>
        <end position="266"/>
    </location>
</feature>
<keyword evidence="3" id="KW-1185">Reference proteome</keyword>
<sequence length="326" mass="35330">MNTSSSLQQSNSAIANTLATVQMKKRCLRSHHPLRDAQRIPMGQKPNTHRCCTAVCRPSTQQGTLPGAPDCRAEGRSTCEQEPLLQTYTGSMANAYRRRCCGLLVRRQRQSVAQYNAWGIVDNSTYIRCQQQHLHKVPFVNGGNGYYTMFPGMRAGQAVMRLSVHSGSSGSVVVHVFPRRRCGDGNKKRMAARNTFTACGALCAARCNDANAALHDGGTGAERGAALSVPLHRRMQHRHVVKIQKSNGGGSACAARGGSDNGTRASAADVTQRLRSSRNDIMISLTCHAQSLSFVTARCRWRQQPGLHGHTGSSSCCCSSAQHCYA</sequence>
<dbReference type="AlphaFoldDB" id="A0A835YWS0"/>
<name>A0A835YWS0_9STRA</name>
<dbReference type="Proteomes" id="UP000664859">
    <property type="component" value="Unassembled WGS sequence"/>
</dbReference>
<comment type="caution">
    <text evidence="2">The sequence shown here is derived from an EMBL/GenBank/DDBJ whole genome shotgun (WGS) entry which is preliminary data.</text>
</comment>
<reference evidence="2" key="1">
    <citation type="submission" date="2021-02" db="EMBL/GenBank/DDBJ databases">
        <title>First Annotated Genome of the Yellow-green Alga Tribonema minus.</title>
        <authorList>
            <person name="Mahan K.M."/>
        </authorList>
    </citation>
    <scope>NUCLEOTIDE SEQUENCE</scope>
    <source>
        <strain evidence="2">UTEX B ZZ1240</strain>
    </source>
</reference>
<evidence type="ECO:0000313" key="3">
    <source>
        <dbReference type="Proteomes" id="UP000664859"/>
    </source>
</evidence>